<organism evidence="3 4">
    <name type="scientific">Romanomermis culicivorax</name>
    <name type="common">Nematode worm</name>
    <dbReference type="NCBI Taxonomy" id="13658"/>
    <lineage>
        <taxon>Eukaryota</taxon>
        <taxon>Metazoa</taxon>
        <taxon>Ecdysozoa</taxon>
        <taxon>Nematoda</taxon>
        <taxon>Enoplea</taxon>
        <taxon>Dorylaimia</taxon>
        <taxon>Mermithida</taxon>
        <taxon>Mermithoidea</taxon>
        <taxon>Mermithidae</taxon>
        <taxon>Romanomermis</taxon>
    </lineage>
</organism>
<reference evidence="4" key="1">
    <citation type="submission" date="2022-11" db="UniProtKB">
        <authorList>
            <consortium name="WormBaseParasite"/>
        </authorList>
    </citation>
    <scope>IDENTIFICATION</scope>
</reference>
<feature type="domain" description="SH2" evidence="2">
    <location>
        <begin position="82"/>
        <end position="170"/>
    </location>
</feature>
<evidence type="ECO:0000259" key="2">
    <source>
        <dbReference type="PROSITE" id="PS50001"/>
    </source>
</evidence>
<dbReference type="Gene3D" id="3.30.505.10">
    <property type="entry name" value="SH2 domain"/>
    <property type="match status" value="1"/>
</dbReference>
<dbReference type="InterPro" id="IPR000980">
    <property type="entry name" value="SH2"/>
</dbReference>
<sequence>MQPVLTGARISRRRSAKYLYIMVDVMKLQSFRTVHNVNQNTSAYSSIIIAPKISTRITDYDDESSGKLEDVKFYRKLEDNMWYHAKITRTEAESRVLYNGHFLVRDCISNPGNFVLTCDWDGRPVHFMINRVRLVATIKCITFFPTMDGFPSPESSKLLWCEEADDQILY</sequence>
<dbReference type="InterPro" id="IPR051853">
    <property type="entry name" value="SH2-Ras-GEF_adapter"/>
</dbReference>
<dbReference type="SMART" id="SM00252">
    <property type="entry name" value="SH2"/>
    <property type="match status" value="1"/>
</dbReference>
<accession>A0A915HPY1</accession>
<dbReference type="Pfam" id="PF00017">
    <property type="entry name" value="SH2"/>
    <property type="match status" value="1"/>
</dbReference>
<keyword evidence="1" id="KW-0727">SH2 domain</keyword>
<protein>
    <submittedName>
        <fullName evidence="4">SH2 domain-containing protein</fullName>
    </submittedName>
</protein>
<dbReference type="AlphaFoldDB" id="A0A915HPY1"/>
<name>A0A915HPY1_ROMCU</name>
<dbReference type="PANTHER" id="PTHR14247">
    <property type="entry name" value="BREAST CANCER ANTI-ESTROGEN RESISTANCE PROTEIN 3 HOMOLOG-LIKE PROTEIN"/>
    <property type="match status" value="1"/>
</dbReference>
<dbReference type="PROSITE" id="PS50001">
    <property type="entry name" value="SH2"/>
    <property type="match status" value="1"/>
</dbReference>
<dbReference type="Proteomes" id="UP000887565">
    <property type="component" value="Unplaced"/>
</dbReference>
<dbReference type="WBParaSite" id="nRc.2.0.1.t03779-RA">
    <property type="protein sequence ID" value="nRc.2.0.1.t03779-RA"/>
    <property type="gene ID" value="nRc.2.0.1.g03779"/>
</dbReference>
<evidence type="ECO:0000256" key="1">
    <source>
        <dbReference type="PROSITE-ProRule" id="PRU00191"/>
    </source>
</evidence>
<dbReference type="PANTHER" id="PTHR14247:SF8">
    <property type="entry name" value="RAS-GEF DOMAIN-CONTAINING PROTEIN"/>
    <property type="match status" value="1"/>
</dbReference>
<proteinExistence type="predicted"/>
<keyword evidence="3" id="KW-1185">Reference proteome</keyword>
<evidence type="ECO:0000313" key="3">
    <source>
        <dbReference type="Proteomes" id="UP000887565"/>
    </source>
</evidence>
<dbReference type="SUPFAM" id="SSF55550">
    <property type="entry name" value="SH2 domain"/>
    <property type="match status" value="1"/>
</dbReference>
<evidence type="ECO:0000313" key="4">
    <source>
        <dbReference type="WBParaSite" id="nRc.2.0.1.t03779-RA"/>
    </source>
</evidence>
<dbReference type="InterPro" id="IPR036860">
    <property type="entry name" value="SH2_dom_sf"/>
</dbReference>